<feature type="compositionally biased region" description="Basic residues" evidence="5">
    <location>
        <begin position="121"/>
        <end position="132"/>
    </location>
</feature>
<evidence type="ECO:0000256" key="3">
    <source>
        <dbReference type="ARBA" id="ARBA00023163"/>
    </source>
</evidence>
<feature type="region of interest" description="Disordered" evidence="5">
    <location>
        <begin position="258"/>
        <end position="304"/>
    </location>
</feature>
<accession>A0AB34HNE9</accession>
<keyword evidence="3" id="KW-0804">Transcription</keyword>
<sequence>MANSANTNTVVRTWFGGRRGLRSGGSNGRTGRGRGRPRLPASTLLSRPRGRRRHRRRRFPPQAERAGAPGGGRGGVPRLAAAAAGRAGAPAGPGAAAGRLGRGERAAPAPDPGRQEGGREGRRRFSPKRARPRRLEKGSRSSLKTETVFGELGESPGPTAIHFNAVKDKPTAARLRTVDDSGRSIMAAAAYPAFQSLSLPKLYRSVIEDVINDVRDIFLDDGVDEQVLMELKTLWENKLMQSRAVDGFHSEEQQLLLQVQQQQQPQQQQHHHHHHHQAQPQPTVPQQAQTQQVLIPASQQGEAG</sequence>
<comment type="similarity">
    <text evidence="2">Belongs to the TFIIA subunit 1 family.</text>
</comment>
<dbReference type="PANTHER" id="PTHR12694:SF7">
    <property type="entry name" value="TRANSCRIPTION INITIATION FACTOR IIA SUBUNIT 1"/>
    <property type="match status" value="1"/>
</dbReference>
<feature type="compositionally biased region" description="Low complexity" evidence="5">
    <location>
        <begin position="258"/>
        <end position="268"/>
    </location>
</feature>
<dbReference type="Proteomes" id="UP001159641">
    <property type="component" value="Unassembled WGS sequence"/>
</dbReference>
<feature type="region of interest" description="Disordered" evidence="5">
    <location>
        <begin position="1"/>
        <end position="157"/>
    </location>
</feature>
<dbReference type="GO" id="GO:0006367">
    <property type="term" value="P:transcription initiation at RNA polymerase II promoter"/>
    <property type="evidence" value="ECO:0007669"/>
    <property type="project" value="InterPro"/>
</dbReference>
<comment type="caution">
    <text evidence="6">The sequence shown here is derived from an EMBL/GenBank/DDBJ whole genome shotgun (WGS) entry which is preliminary data.</text>
</comment>
<evidence type="ECO:0008006" key="8">
    <source>
        <dbReference type="Google" id="ProtNLM"/>
    </source>
</evidence>
<gene>
    <name evidence="6" type="ORF">J1605_019184</name>
</gene>
<dbReference type="Pfam" id="PF03153">
    <property type="entry name" value="TFIIA"/>
    <property type="match status" value="1"/>
</dbReference>
<evidence type="ECO:0000256" key="1">
    <source>
        <dbReference type="ARBA" id="ARBA00004123"/>
    </source>
</evidence>
<evidence type="ECO:0000256" key="5">
    <source>
        <dbReference type="SAM" id="MobiDB-lite"/>
    </source>
</evidence>
<evidence type="ECO:0000313" key="7">
    <source>
        <dbReference type="Proteomes" id="UP001159641"/>
    </source>
</evidence>
<dbReference type="AlphaFoldDB" id="A0AB34HNE9"/>
<proteinExistence type="inferred from homology"/>
<reference evidence="6 7" key="1">
    <citation type="submission" date="2022-11" db="EMBL/GenBank/DDBJ databases">
        <title>Whole genome sequence of Eschrichtius robustus ER-17-0199.</title>
        <authorList>
            <person name="Bruniche-Olsen A."/>
            <person name="Black A.N."/>
            <person name="Fields C.J."/>
            <person name="Walden K."/>
            <person name="Dewoody J.A."/>
        </authorList>
    </citation>
    <scope>NUCLEOTIDE SEQUENCE [LARGE SCALE GENOMIC DNA]</scope>
    <source>
        <strain evidence="6">ER-17-0199</strain>
        <tissue evidence="6">Blubber</tissue>
    </source>
</reference>
<dbReference type="GO" id="GO:0005672">
    <property type="term" value="C:transcription factor TFIIA complex"/>
    <property type="evidence" value="ECO:0007669"/>
    <property type="project" value="InterPro"/>
</dbReference>
<dbReference type="FunFam" id="1.10.287.100:FF:000001">
    <property type="entry name" value="Transcription initiation factor IIA subunit"/>
    <property type="match status" value="1"/>
</dbReference>
<evidence type="ECO:0000256" key="2">
    <source>
        <dbReference type="ARBA" id="ARBA00010059"/>
    </source>
</evidence>
<dbReference type="InterPro" id="IPR004855">
    <property type="entry name" value="TFIIA_asu/bsu"/>
</dbReference>
<dbReference type="SUPFAM" id="SSF47396">
    <property type="entry name" value="Transcription factor IIA (TFIIA), alpha-helical domain"/>
    <property type="match status" value="1"/>
</dbReference>
<keyword evidence="7" id="KW-1185">Reference proteome</keyword>
<name>A0AB34HNE9_ESCRO</name>
<dbReference type="EMBL" id="JAIQCJ010000943">
    <property type="protein sequence ID" value="KAJ8793763.1"/>
    <property type="molecule type" value="Genomic_DNA"/>
</dbReference>
<comment type="subcellular location">
    <subcellularLocation>
        <location evidence="1">Nucleus</location>
    </subcellularLocation>
</comment>
<feature type="compositionally biased region" description="Low complexity" evidence="5">
    <location>
        <begin position="76"/>
        <end position="99"/>
    </location>
</feature>
<organism evidence="6 7">
    <name type="scientific">Eschrichtius robustus</name>
    <name type="common">California gray whale</name>
    <name type="synonym">Eschrichtius gibbosus</name>
    <dbReference type="NCBI Taxonomy" id="9764"/>
    <lineage>
        <taxon>Eukaryota</taxon>
        <taxon>Metazoa</taxon>
        <taxon>Chordata</taxon>
        <taxon>Craniata</taxon>
        <taxon>Vertebrata</taxon>
        <taxon>Euteleostomi</taxon>
        <taxon>Mammalia</taxon>
        <taxon>Eutheria</taxon>
        <taxon>Laurasiatheria</taxon>
        <taxon>Artiodactyla</taxon>
        <taxon>Whippomorpha</taxon>
        <taxon>Cetacea</taxon>
        <taxon>Mysticeti</taxon>
        <taxon>Eschrichtiidae</taxon>
        <taxon>Eschrichtius</taxon>
    </lineage>
</organism>
<feature type="compositionally biased region" description="Low complexity" evidence="5">
    <location>
        <begin position="278"/>
        <end position="294"/>
    </location>
</feature>
<dbReference type="CDD" id="cd07976">
    <property type="entry name" value="TFIIA_alpha_beta_like"/>
    <property type="match status" value="1"/>
</dbReference>
<evidence type="ECO:0000313" key="6">
    <source>
        <dbReference type="EMBL" id="KAJ8793763.1"/>
    </source>
</evidence>
<dbReference type="Gene3D" id="1.10.287.100">
    <property type="match status" value="1"/>
</dbReference>
<feature type="compositionally biased region" description="Basic residues" evidence="5">
    <location>
        <begin position="48"/>
        <end position="59"/>
    </location>
</feature>
<protein>
    <recommendedName>
        <fullName evidence="8">Transcription initiation factor IIA subunit 1</fullName>
    </recommendedName>
</protein>
<dbReference type="PANTHER" id="PTHR12694">
    <property type="entry name" value="TRANSCRIPTION INITIATION FACTOR IIA SUBUNIT 1"/>
    <property type="match status" value="1"/>
</dbReference>
<keyword evidence="4" id="KW-0539">Nucleus</keyword>
<evidence type="ECO:0000256" key="4">
    <source>
        <dbReference type="ARBA" id="ARBA00023242"/>
    </source>
</evidence>
<feature type="compositionally biased region" description="Polar residues" evidence="5">
    <location>
        <begin position="1"/>
        <end position="11"/>
    </location>
</feature>